<dbReference type="Pfam" id="PF13426">
    <property type="entry name" value="PAS_9"/>
    <property type="match status" value="1"/>
</dbReference>
<dbReference type="SUPFAM" id="SSF109604">
    <property type="entry name" value="HD-domain/PDEase-like"/>
    <property type="match status" value="1"/>
</dbReference>
<dbReference type="Gene3D" id="1.10.1300.10">
    <property type="entry name" value="3'5'-cyclic nucleotide phosphodiesterase, catalytic domain"/>
    <property type="match status" value="1"/>
</dbReference>
<dbReference type="PROSITE" id="PS00126">
    <property type="entry name" value="PDEASE_I_1"/>
    <property type="match status" value="1"/>
</dbReference>
<dbReference type="EC" id="3.1.4.-" evidence="6"/>
<organism evidence="8 9">
    <name type="scientific">Nesidiocoris tenuis</name>
    <dbReference type="NCBI Taxonomy" id="355587"/>
    <lineage>
        <taxon>Eukaryota</taxon>
        <taxon>Metazoa</taxon>
        <taxon>Ecdysozoa</taxon>
        <taxon>Arthropoda</taxon>
        <taxon>Hexapoda</taxon>
        <taxon>Insecta</taxon>
        <taxon>Pterygota</taxon>
        <taxon>Neoptera</taxon>
        <taxon>Paraneoptera</taxon>
        <taxon>Hemiptera</taxon>
        <taxon>Heteroptera</taxon>
        <taxon>Panheteroptera</taxon>
        <taxon>Cimicomorpha</taxon>
        <taxon>Miridae</taxon>
        <taxon>Dicyphina</taxon>
        <taxon>Nesidiocoris</taxon>
    </lineage>
</organism>
<evidence type="ECO:0000256" key="3">
    <source>
        <dbReference type="ARBA" id="ARBA00022723"/>
    </source>
</evidence>
<dbReference type="InterPro" id="IPR035965">
    <property type="entry name" value="PAS-like_dom_sf"/>
</dbReference>
<dbReference type="InterPro" id="IPR000014">
    <property type="entry name" value="PAS"/>
</dbReference>
<dbReference type="PROSITE" id="PS51845">
    <property type="entry name" value="PDEASE_I_2"/>
    <property type="match status" value="1"/>
</dbReference>
<evidence type="ECO:0000256" key="4">
    <source>
        <dbReference type="ARBA" id="ARBA00022801"/>
    </source>
</evidence>
<dbReference type="CDD" id="cd00130">
    <property type="entry name" value="PAS"/>
    <property type="match status" value="1"/>
</dbReference>
<protein>
    <recommendedName>
        <fullName evidence="6">Phosphodiesterase</fullName>
        <ecNumber evidence="6">3.1.4.-</ecNumber>
    </recommendedName>
</protein>
<keyword evidence="9" id="KW-1185">Reference proteome</keyword>
<dbReference type="InterPro" id="IPR036971">
    <property type="entry name" value="PDEase_catalytic_dom_sf"/>
</dbReference>
<dbReference type="SMART" id="SM00471">
    <property type="entry name" value="HDc"/>
    <property type="match status" value="1"/>
</dbReference>
<proteinExistence type="inferred from homology"/>
<evidence type="ECO:0000313" key="8">
    <source>
        <dbReference type="EMBL" id="BES90480.1"/>
    </source>
</evidence>
<dbReference type="CDD" id="cd00077">
    <property type="entry name" value="HDc"/>
    <property type="match status" value="1"/>
</dbReference>
<dbReference type="InterPro" id="IPR023088">
    <property type="entry name" value="PDEase"/>
</dbReference>
<dbReference type="Proteomes" id="UP001307889">
    <property type="component" value="Chromosome 2"/>
</dbReference>
<accession>A0ABN7AHY0</accession>
<dbReference type="SUPFAM" id="SSF55785">
    <property type="entry name" value="PYP-like sensor domain (PAS domain)"/>
    <property type="match status" value="1"/>
</dbReference>
<evidence type="ECO:0000256" key="2">
    <source>
        <dbReference type="ARBA" id="ARBA00006437"/>
    </source>
</evidence>
<name>A0ABN7AHY0_9HEMI</name>
<dbReference type="Gene3D" id="3.30.450.20">
    <property type="entry name" value="PAS domain"/>
    <property type="match status" value="1"/>
</dbReference>
<dbReference type="InterPro" id="IPR002073">
    <property type="entry name" value="PDEase_catalytic_dom"/>
</dbReference>
<evidence type="ECO:0000256" key="1">
    <source>
        <dbReference type="ARBA" id="ARBA00004703"/>
    </source>
</evidence>
<comment type="pathway">
    <text evidence="1">Purine metabolism; 3',5'-cyclic AMP degradation; AMP from 3',5'-cyclic AMP: step 1/1.</text>
</comment>
<keyword evidence="5" id="KW-0114">cAMP</keyword>
<comment type="cofactor">
    <cofactor evidence="6">
        <name>a divalent metal cation</name>
        <dbReference type="ChEBI" id="CHEBI:60240"/>
    </cofactor>
    <text evidence="6">Binds 2 divalent metal cations per subunit. Site 1 may preferentially bind zinc ions, while site 2 has a preference for magnesium and/or manganese ions.</text>
</comment>
<evidence type="ECO:0000256" key="6">
    <source>
        <dbReference type="RuleBase" id="RU363067"/>
    </source>
</evidence>
<comment type="similarity">
    <text evidence="2">Belongs to the cyclic nucleotide phosphodiesterase family. PDE8 subfamily.</text>
</comment>
<keyword evidence="3 6" id="KW-0479">Metal-binding</keyword>
<dbReference type="InterPro" id="IPR003607">
    <property type="entry name" value="HD/PDEase_dom"/>
</dbReference>
<evidence type="ECO:0000313" key="9">
    <source>
        <dbReference type="Proteomes" id="UP001307889"/>
    </source>
</evidence>
<gene>
    <name evidence="8" type="ORF">NTJ_03288</name>
</gene>
<evidence type="ECO:0000256" key="5">
    <source>
        <dbReference type="ARBA" id="ARBA00023149"/>
    </source>
</evidence>
<reference evidence="8 9" key="1">
    <citation type="submission" date="2023-09" db="EMBL/GenBank/DDBJ databases">
        <title>Nesidiocoris tenuis whole genome shotgun sequence.</title>
        <authorList>
            <person name="Shibata T."/>
            <person name="Shimoda M."/>
            <person name="Kobayashi T."/>
            <person name="Uehara T."/>
        </authorList>
    </citation>
    <scope>NUCLEOTIDE SEQUENCE [LARGE SCALE GENOMIC DNA]</scope>
    <source>
        <strain evidence="8 9">Japan</strain>
    </source>
</reference>
<evidence type="ECO:0000259" key="7">
    <source>
        <dbReference type="PROSITE" id="PS51845"/>
    </source>
</evidence>
<dbReference type="PRINTS" id="PR00387">
    <property type="entry name" value="PDIESTERASE1"/>
</dbReference>
<dbReference type="Pfam" id="PF00233">
    <property type="entry name" value="PDEase_I"/>
    <property type="match status" value="1"/>
</dbReference>
<dbReference type="EMBL" id="AP028910">
    <property type="protein sequence ID" value="BES90480.1"/>
    <property type="molecule type" value="Genomic_DNA"/>
</dbReference>
<dbReference type="PANTHER" id="PTHR11347">
    <property type="entry name" value="CYCLIC NUCLEOTIDE PHOSPHODIESTERASE"/>
    <property type="match status" value="1"/>
</dbReference>
<dbReference type="InterPro" id="IPR023174">
    <property type="entry name" value="PDEase_CS"/>
</dbReference>
<keyword evidence="4 6" id="KW-0378">Hydrolase</keyword>
<sequence>MIFGLFKGSRSGMGCSFSRRDSKPSCVLGAWRNSDEKLDPSISPNVHRSVLAAINDVRELIVITDSTHHIRFMNSSMARALEYSMQEIADQPFGGVVQDSFDLSSLLKTLEQGSEWSGRIRMRTKSGESIPLSCRSHPVEIPVERLSYFVHMMEIPLDLQLSRGSVSSLRKGSYDKKSLISEAGSARRQSLAKLHSLPLEAPITKVFSLLCEAQEYSSSIHVFQKLEEVMEILRTTELFTSQLKADSMMREDPLTTSLIEALITKGSNSAMMPLESSNDPTFLAQIIAKKNAGVTVPASRKIREALKKIDTWDYDVITVEKFSNCRPLICTGSKIFALFDACKILNTDWSTLHMWLDLMEANYNRNVPYHNSTHAADVLQATAYFLLKLKSRGFFDELTEMCCLIAAVCHDIDHPGKNNHFLNNSGALLSLLYNDASVLEQHHASLTFRLTLADESVNIFKGLPASSYSSARSMIVDLIMSTDMMRHIEHYSKFATIYKKSPEETSQKGAKLVEPTDMTSDDIIVLRRMVIKCADVANPTRPLKLCKQWTSRICEEYFQQADEEKAKNYPLVMEAFDRQSCSIPATQLAFITIFVNDMMREWDNFLGVPELIHHLNKNHSYWKELHDKGCKKIEEDKS</sequence>
<feature type="domain" description="PDEase" evidence="7">
    <location>
        <begin position="294"/>
        <end position="629"/>
    </location>
</feature>